<name>A0ABC8E4J8_ECOLX</name>
<protein>
    <submittedName>
        <fullName evidence="1">Uncharacterized protein</fullName>
    </submittedName>
</protein>
<dbReference type="Proteomes" id="UP000509260">
    <property type="component" value="Chromosome"/>
</dbReference>
<evidence type="ECO:0000313" key="1">
    <source>
        <dbReference type="EMBL" id="BCG37614.1"/>
    </source>
</evidence>
<evidence type="ECO:0000313" key="2">
    <source>
        <dbReference type="Proteomes" id="UP000509260"/>
    </source>
</evidence>
<proteinExistence type="predicted"/>
<organism evidence="1 2">
    <name type="scientific">Escherichia coli</name>
    <dbReference type="NCBI Taxonomy" id="562"/>
    <lineage>
        <taxon>Bacteria</taxon>
        <taxon>Pseudomonadati</taxon>
        <taxon>Pseudomonadota</taxon>
        <taxon>Gammaproteobacteria</taxon>
        <taxon>Enterobacterales</taxon>
        <taxon>Enterobacteriaceae</taxon>
        <taxon>Escherichia</taxon>
    </lineage>
</organism>
<accession>A0ABC8E4J8</accession>
<sequence length="79" mass="8918">MLSFTATLPVCARFDGGTAGFSLKQQRILAHDPVNTFGIDRRHTIKFGLSAKQRPYPTITIRGQLSDNMVYTEKHIRII</sequence>
<dbReference type="AlphaFoldDB" id="A0ABC8E4J8"/>
<dbReference type="EMBL" id="AP023197">
    <property type="protein sequence ID" value="BCG37614.1"/>
    <property type="molecule type" value="Genomic_DNA"/>
</dbReference>
<reference evidence="1 2" key="1">
    <citation type="submission" date="2020-06" db="EMBL/GenBank/DDBJ databases">
        <title>Whole-genome sequencing of blaNDM-5 positive Escherichia coli isolated from a Japanese patient with no history of travel abroad.</title>
        <authorList>
            <person name="Ito Y."/>
            <person name="Aoki K."/>
            <person name="Nakayama N."/>
            <person name="Ohtsuka M."/>
            <person name="Ota M."/>
            <person name="Kaneko N."/>
            <person name="Yoshida M."/>
            <person name="Ishii Y."/>
            <person name="Tateda K."/>
            <person name="Matsuse H."/>
        </authorList>
    </citation>
    <scope>NUCLEOTIDE SEQUENCE [LARGE SCALE GENOMIC DNA]</scope>
    <source>
        <strain evidence="1 2">TUM18780</strain>
    </source>
</reference>
<gene>
    <name evidence="1" type="ORF">TUM18780_27760</name>
</gene>